<gene>
    <name evidence="5" type="ORF">DXA68_00055</name>
</gene>
<dbReference type="InterPro" id="IPR011013">
    <property type="entry name" value="Gal_mutarotase_sf_dom"/>
</dbReference>
<dbReference type="GO" id="GO:0004565">
    <property type="term" value="F:beta-galactosidase activity"/>
    <property type="evidence" value="ECO:0007669"/>
    <property type="project" value="InterPro"/>
</dbReference>
<organism evidence="5 6">
    <name type="scientific">Bacteroides stercorirosoris</name>
    <dbReference type="NCBI Taxonomy" id="871324"/>
    <lineage>
        <taxon>Bacteria</taxon>
        <taxon>Pseudomonadati</taxon>
        <taxon>Bacteroidota</taxon>
        <taxon>Bacteroidia</taxon>
        <taxon>Bacteroidales</taxon>
        <taxon>Bacteroidaceae</taxon>
        <taxon>Bacteroides</taxon>
    </lineage>
</organism>
<dbReference type="Proteomes" id="UP000286075">
    <property type="component" value="Unassembled WGS sequence"/>
</dbReference>
<protein>
    <recommendedName>
        <fullName evidence="4">Beta galactosidase small chain/ domain-containing protein</fullName>
    </recommendedName>
</protein>
<accession>A0A413HC43</accession>
<dbReference type="AlphaFoldDB" id="A0A413HC43"/>
<dbReference type="GO" id="GO:0009341">
    <property type="term" value="C:beta-galactosidase complex"/>
    <property type="evidence" value="ECO:0007669"/>
    <property type="project" value="InterPro"/>
</dbReference>
<evidence type="ECO:0000313" key="6">
    <source>
        <dbReference type="Proteomes" id="UP000286075"/>
    </source>
</evidence>
<reference evidence="5 6" key="1">
    <citation type="submission" date="2018-08" db="EMBL/GenBank/DDBJ databases">
        <title>A genome reference for cultivated species of the human gut microbiota.</title>
        <authorList>
            <person name="Zou Y."/>
            <person name="Xue W."/>
            <person name="Luo G."/>
        </authorList>
    </citation>
    <scope>NUCLEOTIDE SEQUENCE [LARGE SCALE GENOMIC DNA]</scope>
    <source>
        <strain evidence="5 6">OF03-9BH</strain>
    </source>
</reference>
<keyword evidence="3" id="KW-0106">Calcium</keyword>
<comment type="cofactor">
    <cofactor evidence="1">
        <name>Ca(2+)</name>
        <dbReference type="ChEBI" id="CHEBI:29108"/>
    </cofactor>
</comment>
<dbReference type="SUPFAM" id="SSF74650">
    <property type="entry name" value="Galactose mutarotase-like"/>
    <property type="match status" value="1"/>
</dbReference>
<dbReference type="GO" id="GO:0030246">
    <property type="term" value="F:carbohydrate binding"/>
    <property type="evidence" value="ECO:0007669"/>
    <property type="project" value="InterPro"/>
</dbReference>
<dbReference type="OrthoDB" id="9801077at2"/>
<comment type="caution">
    <text evidence="5">The sequence shown here is derived from an EMBL/GenBank/DDBJ whole genome shotgun (WGS) entry which is preliminary data.</text>
</comment>
<evidence type="ECO:0000313" key="5">
    <source>
        <dbReference type="EMBL" id="RGX81100.1"/>
    </source>
</evidence>
<dbReference type="EMBL" id="QSCF01000001">
    <property type="protein sequence ID" value="RGX81100.1"/>
    <property type="molecule type" value="Genomic_DNA"/>
</dbReference>
<comment type="subunit">
    <text evidence="2">Monomer.</text>
</comment>
<dbReference type="GO" id="GO:0005975">
    <property type="term" value="P:carbohydrate metabolic process"/>
    <property type="evidence" value="ECO:0007669"/>
    <property type="project" value="InterPro"/>
</dbReference>
<feature type="domain" description="Beta galactosidase small chain/" evidence="4">
    <location>
        <begin position="7"/>
        <end position="38"/>
    </location>
</feature>
<sequence>MLSNPRRQLGLGCVNSWGSWPREEYLMPYQDYDFTFVIRPVE</sequence>
<evidence type="ECO:0000256" key="1">
    <source>
        <dbReference type="ARBA" id="ARBA00001913"/>
    </source>
</evidence>
<dbReference type="Gene3D" id="2.70.98.10">
    <property type="match status" value="1"/>
</dbReference>
<name>A0A413HC43_9BACE</name>
<proteinExistence type="predicted"/>
<evidence type="ECO:0000259" key="4">
    <source>
        <dbReference type="Pfam" id="PF02929"/>
    </source>
</evidence>
<dbReference type="Pfam" id="PF02929">
    <property type="entry name" value="Bgal_small_N"/>
    <property type="match status" value="1"/>
</dbReference>
<dbReference type="InterPro" id="IPR014718">
    <property type="entry name" value="GH-type_carb-bd"/>
</dbReference>
<dbReference type="InterPro" id="IPR004199">
    <property type="entry name" value="B-gal_small/dom_5"/>
</dbReference>
<evidence type="ECO:0000256" key="3">
    <source>
        <dbReference type="ARBA" id="ARBA00022837"/>
    </source>
</evidence>
<evidence type="ECO:0000256" key="2">
    <source>
        <dbReference type="ARBA" id="ARBA00011245"/>
    </source>
</evidence>